<feature type="transmembrane region" description="Helical" evidence="2">
    <location>
        <begin position="62"/>
        <end position="79"/>
    </location>
</feature>
<evidence type="ECO:0000313" key="3">
    <source>
        <dbReference type="EMBL" id="QBD81308.1"/>
    </source>
</evidence>
<proteinExistence type="predicted"/>
<feature type="transmembrane region" description="Helical" evidence="2">
    <location>
        <begin position="191"/>
        <end position="215"/>
    </location>
</feature>
<dbReference type="KEGG" id="kbs:EPA93_37175"/>
<reference evidence="3 4" key="1">
    <citation type="submission" date="2019-01" db="EMBL/GenBank/DDBJ databases">
        <title>Ktedonosporobacter rubrisoli SCAWS-G2.</title>
        <authorList>
            <person name="Huang Y."/>
            <person name="Yan B."/>
        </authorList>
    </citation>
    <scope>NUCLEOTIDE SEQUENCE [LARGE SCALE GENOMIC DNA]</scope>
    <source>
        <strain evidence="3 4">SCAWS-G2</strain>
    </source>
</reference>
<evidence type="ECO:0008006" key="5">
    <source>
        <dbReference type="Google" id="ProtNLM"/>
    </source>
</evidence>
<keyword evidence="4" id="KW-1185">Reference proteome</keyword>
<keyword evidence="1" id="KW-0175">Coiled coil</keyword>
<feature type="transmembrane region" description="Helical" evidence="2">
    <location>
        <begin position="134"/>
        <end position="156"/>
    </location>
</feature>
<evidence type="ECO:0000313" key="4">
    <source>
        <dbReference type="Proteomes" id="UP000290365"/>
    </source>
</evidence>
<organism evidence="3 4">
    <name type="scientific">Ktedonosporobacter rubrisoli</name>
    <dbReference type="NCBI Taxonomy" id="2509675"/>
    <lineage>
        <taxon>Bacteria</taxon>
        <taxon>Bacillati</taxon>
        <taxon>Chloroflexota</taxon>
        <taxon>Ktedonobacteria</taxon>
        <taxon>Ktedonobacterales</taxon>
        <taxon>Ktedonosporobacteraceae</taxon>
        <taxon>Ktedonosporobacter</taxon>
    </lineage>
</organism>
<feature type="transmembrane region" description="Helical" evidence="2">
    <location>
        <begin position="109"/>
        <end position="128"/>
    </location>
</feature>
<dbReference type="RefSeq" id="WP_129892369.1">
    <property type="nucleotide sequence ID" value="NZ_CP035758.1"/>
</dbReference>
<accession>A0A4P6JZH8</accession>
<feature type="transmembrane region" description="Helical" evidence="2">
    <location>
        <begin position="161"/>
        <end position="179"/>
    </location>
</feature>
<name>A0A4P6JZH8_KTERU</name>
<dbReference type="OrthoDB" id="147233at2"/>
<evidence type="ECO:0000256" key="1">
    <source>
        <dbReference type="SAM" id="Coils"/>
    </source>
</evidence>
<evidence type="ECO:0000256" key="2">
    <source>
        <dbReference type="SAM" id="Phobius"/>
    </source>
</evidence>
<feature type="coiled-coil region" evidence="1">
    <location>
        <begin position="231"/>
        <end position="262"/>
    </location>
</feature>
<feature type="transmembrane region" description="Helical" evidence="2">
    <location>
        <begin position="85"/>
        <end position="102"/>
    </location>
</feature>
<dbReference type="Proteomes" id="UP000290365">
    <property type="component" value="Chromosome"/>
</dbReference>
<gene>
    <name evidence="3" type="ORF">EPA93_37175</name>
</gene>
<dbReference type="EMBL" id="CP035758">
    <property type="protein sequence ID" value="QBD81308.1"/>
    <property type="molecule type" value="Genomic_DNA"/>
</dbReference>
<protein>
    <recommendedName>
        <fullName evidence="5">HAMP domain-containing protein</fullName>
    </recommendedName>
</protein>
<keyword evidence="2" id="KW-0472">Membrane</keyword>
<dbReference type="AlphaFoldDB" id="A0A4P6JZH8"/>
<keyword evidence="2" id="KW-0812">Transmembrane</keyword>
<keyword evidence="2" id="KW-1133">Transmembrane helix</keyword>
<sequence length="331" mass="36123">MEKNPFSALEDTQRPAYLTGEEPSKRSIWDVWYELSSPREPGGEASLQDMELFRRGRAGSQILLPLVLLLLLAIPAGFVGTNASLLPLVGLCVAALVGASFLNRRGKVTAAGILVVLTFLAFPIGSIVTTPDGLSILVLPLYGLLILPLVCAVSFLPPSSVFVVALINILFTYFSLVYLPRTAELQALLSLALAGTMTPIILSQIIIAVVAYAWVRGTTLALLRADRAEELARLEHDLALQAEESAQQKQQLEESIEQIVRTHTRVANGDFNARVPVMEGNVLWQISGPLNTLIARAQGWRQELARVQQENQLLLHALRRAGGTPEGKHWL</sequence>